<dbReference type="EMBL" id="JACHKA010000001">
    <property type="protein sequence ID" value="MBB5986187.1"/>
    <property type="molecule type" value="Genomic_DNA"/>
</dbReference>
<evidence type="ECO:0000313" key="1">
    <source>
        <dbReference type="EMBL" id="MBB5986187.1"/>
    </source>
</evidence>
<keyword evidence="2" id="KW-1185">Reference proteome</keyword>
<comment type="caution">
    <text evidence="1">The sequence shown here is derived from an EMBL/GenBank/DDBJ whole genome shotgun (WGS) entry which is preliminary data.</text>
</comment>
<protein>
    <recommendedName>
        <fullName evidence="3">DUF1905 domain-containing protein</fullName>
    </recommendedName>
</protein>
<dbReference type="InterPro" id="IPR037079">
    <property type="entry name" value="AF2212/PG0164-like_sf"/>
</dbReference>
<sequence>MPHEAERLRFTFEAEVISWRGPAPYVFIAVPVHDAQALREAGRAVSYGWGMIPARVTIADVTFETSLFPRDGSYYLPLRDKVRAQLDISVGDRVSVTLIIPAASPRAG</sequence>
<evidence type="ECO:0008006" key="3">
    <source>
        <dbReference type="Google" id="ProtNLM"/>
    </source>
</evidence>
<evidence type="ECO:0000313" key="2">
    <source>
        <dbReference type="Proteomes" id="UP001138540"/>
    </source>
</evidence>
<dbReference type="RefSeq" id="WP_184153457.1">
    <property type="nucleotide sequence ID" value="NZ_JACHKA010000001.1"/>
</dbReference>
<reference evidence="1 2" key="1">
    <citation type="submission" date="2020-08" db="EMBL/GenBank/DDBJ databases">
        <title>Exploring microbial biodiversity for novel pathways involved in the catabolism of aromatic compounds derived from lignin.</title>
        <authorList>
            <person name="Elkins J."/>
        </authorList>
    </citation>
    <scope>NUCLEOTIDE SEQUENCE [LARGE SCALE GENOMIC DNA]</scope>
    <source>
        <strain evidence="1 2">B1D3A</strain>
    </source>
</reference>
<gene>
    <name evidence="1" type="ORF">HNP60_002161</name>
</gene>
<proteinExistence type="predicted"/>
<accession>A0ABR6NFX3</accession>
<dbReference type="SUPFAM" id="SSF141694">
    <property type="entry name" value="AF2212/PG0164-like"/>
    <property type="match status" value="1"/>
</dbReference>
<dbReference type="InterPro" id="IPR015018">
    <property type="entry name" value="DUF1905"/>
</dbReference>
<dbReference type="Gene3D" id="2.40.30.100">
    <property type="entry name" value="AF2212/PG0164-like"/>
    <property type="match status" value="1"/>
</dbReference>
<dbReference type="Pfam" id="PF08922">
    <property type="entry name" value="DUF1905"/>
    <property type="match status" value="1"/>
</dbReference>
<dbReference type="Proteomes" id="UP001138540">
    <property type="component" value="Unassembled WGS sequence"/>
</dbReference>
<name>A0ABR6NFX3_9SPHN</name>
<organism evidence="1 2">
    <name type="scientific">Sphingobium lignivorans</name>
    <dbReference type="NCBI Taxonomy" id="2735886"/>
    <lineage>
        <taxon>Bacteria</taxon>
        <taxon>Pseudomonadati</taxon>
        <taxon>Pseudomonadota</taxon>
        <taxon>Alphaproteobacteria</taxon>
        <taxon>Sphingomonadales</taxon>
        <taxon>Sphingomonadaceae</taxon>
        <taxon>Sphingobium</taxon>
    </lineage>
</organism>